<dbReference type="InterPro" id="IPR007229">
    <property type="entry name" value="Nic_PRibTrfase-Fam"/>
</dbReference>
<keyword evidence="5 9" id="KW-0436">Ligase</keyword>
<dbReference type="InterPro" id="IPR040727">
    <property type="entry name" value="NAPRTase_N"/>
</dbReference>
<evidence type="ECO:0000259" key="11">
    <source>
        <dbReference type="Pfam" id="PF04095"/>
    </source>
</evidence>
<feature type="domain" description="Nicotinate phosphoribosyltransferase N-terminal" evidence="12">
    <location>
        <begin position="6"/>
        <end position="127"/>
    </location>
</feature>
<keyword evidence="6 9" id="KW-0662">Pyridine nucleotide biosynthesis</keyword>
<evidence type="ECO:0000256" key="7">
    <source>
        <dbReference type="ARBA" id="ARBA00022679"/>
    </source>
</evidence>
<evidence type="ECO:0000256" key="10">
    <source>
        <dbReference type="SAM" id="MobiDB-lite"/>
    </source>
</evidence>
<name>A0A0U3LS95_STRGL</name>
<feature type="region of interest" description="Disordered" evidence="10">
    <location>
        <begin position="405"/>
        <end position="462"/>
    </location>
</feature>
<comment type="catalytic activity">
    <reaction evidence="8 9">
        <text>5-phospho-alpha-D-ribose 1-diphosphate + nicotinate + ATP + H2O = nicotinate beta-D-ribonucleotide + ADP + phosphate + diphosphate</text>
        <dbReference type="Rhea" id="RHEA:36163"/>
        <dbReference type="ChEBI" id="CHEBI:15377"/>
        <dbReference type="ChEBI" id="CHEBI:30616"/>
        <dbReference type="ChEBI" id="CHEBI:32544"/>
        <dbReference type="ChEBI" id="CHEBI:33019"/>
        <dbReference type="ChEBI" id="CHEBI:43474"/>
        <dbReference type="ChEBI" id="CHEBI:57502"/>
        <dbReference type="ChEBI" id="CHEBI:58017"/>
        <dbReference type="ChEBI" id="CHEBI:456216"/>
        <dbReference type="EC" id="6.3.4.21"/>
    </reaction>
</comment>
<dbReference type="UniPathway" id="UPA00253">
    <property type="reaction ID" value="UER00457"/>
</dbReference>
<protein>
    <recommendedName>
        <fullName evidence="3 9">Nicotinate phosphoribosyltransferase</fullName>
        <ecNumber evidence="3 9">6.3.4.21</ecNumber>
    </recommendedName>
</protein>
<evidence type="ECO:0000256" key="1">
    <source>
        <dbReference type="ARBA" id="ARBA00004952"/>
    </source>
</evidence>
<dbReference type="InterPro" id="IPR041525">
    <property type="entry name" value="N/Namide_PRibTrfase"/>
</dbReference>
<evidence type="ECO:0000256" key="8">
    <source>
        <dbReference type="ARBA" id="ARBA00048668"/>
    </source>
</evidence>
<dbReference type="SUPFAM" id="SSF54675">
    <property type="entry name" value="Nicotinate/Quinolinate PRTase N-terminal domain-like"/>
    <property type="match status" value="1"/>
</dbReference>
<dbReference type="EMBL" id="CP013738">
    <property type="protein sequence ID" value="ALU92499.1"/>
    <property type="molecule type" value="Genomic_DNA"/>
</dbReference>
<dbReference type="RefSeq" id="WP_010056202.1">
    <property type="nucleotide sequence ID" value="NZ_CP013738.1"/>
</dbReference>
<evidence type="ECO:0000259" key="12">
    <source>
        <dbReference type="Pfam" id="PF17767"/>
    </source>
</evidence>
<feature type="compositionally biased region" description="Basic and acidic residues" evidence="10">
    <location>
        <begin position="423"/>
        <end position="437"/>
    </location>
</feature>
<dbReference type="KEGG" id="sgb:WQO_03530"/>
<feature type="domain" description="Nicotinate/nicotinamide phosphoribosyltransferase" evidence="11">
    <location>
        <begin position="149"/>
        <end position="261"/>
    </location>
</feature>
<dbReference type="CDD" id="cd01570">
    <property type="entry name" value="NAPRTase_A"/>
    <property type="match status" value="1"/>
</dbReference>
<dbReference type="GO" id="GO:0016757">
    <property type="term" value="F:glycosyltransferase activity"/>
    <property type="evidence" value="ECO:0007669"/>
    <property type="project" value="UniProtKB-KW"/>
</dbReference>
<dbReference type="Pfam" id="PF17767">
    <property type="entry name" value="NAPRTase_N"/>
    <property type="match status" value="1"/>
</dbReference>
<dbReference type="InterPro" id="IPR006405">
    <property type="entry name" value="Nic_PRibTrfase_pncB"/>
</dbReference>
<evidence type="ECO:0000313" key="14">
    <source>
        <dbReference type="Proteomes" id="UP000064183"/>
    </source>
</evidence>
<evidence type="ECO:0000256" key="3">
    <source>
        <dbReference type="ARBA" id="ARBA00013236"/>
    </source>
</evidence>
<dbReference type="Pfam" id="PF04095">
    <property type="entry name" value="NAPRTase"/>
    <property type="match status" value="1"/>
</dbReference>
<dbReference type="GeneID" id="27781368"/>
<dbReference type="Gene3D" id="3.20.140.10">
    <property type="entry name" value="nicotinate phosphoribosyltransferase"/>
    <property type="match status" value="1"/>
</dbReference>
<comment type="PTM">
    <text evidence="9">Transiently phosphorylated on a His residue during the reaction cycle. Phosphorylation strongly increases the affinity for substrates and increases the rate of nicotinate D-ribonucleotide production. Dephosphorylation regenerates the low-affinity form of the enzyme, leading to product release.</text>
</comment>
<dbReference type="NCBIfam" id="TIGR01513">
    <property type="entry name" value="NAPRTase_put"/>
    <property type="match status" value="1"/>
</dbReference>
<dbReference type="Proteomes" id="UP000064183">
    <property type="component" value="Chromosome"/>
</dbReference>
<proteinExistence type="inferred from homology"/>
<evidence type="ECO:0000313" key="13">
    <source>
        <dbReference type="EMBL" id="ALU92499.1"/>
    </source>
</evidence>
<dbReference type="NCBIfam" id="NF009131">
    <property type="entry name" value="PRK12484.1"/>
    <property type="match status" value="1"/>
</dbReference>
<organism evidence="13 14">
    <name type="scientific">Streptomyces globisporus C-1027</name>
    <dbReference type="NCBI Taxonomy" id="1172567"/>
    <lineage>
        <taxon>Bacteria</taxon>
        <taxon>Bacillati</taxon>
        <taxon>Actinomycetota</taxon>
        <taxon>Actinomycetes</taxon>
        <taxon>Kitasatosporales</taxon>
        <taxon>Streptomycetaceae</taxon>
        <taxon>Streptomyces</taxon>
    </lineage>
</organism>
<comment type="pathway">
    <text evidence="1 9">Cofactor biosynthesis; NAD(+) biosynthesis; nicotinate D-ribonucleotide from nicotinate: step 1/1.</text>
</comment>
<comment type="similarity">
    <text evidence="2 9">Belongs to the NAPRTase family.</text>
</comment>
<dbReference type="PIRSF" id="PIRSF000484">
    <property type="entry name" value="NAPRT"/>
    <property type="match status" value="1"/>
</dbReference>
<reference evidence="13 14" key="1">
    <citation type="journal article" date="2012" name="J. Bacteriol.">
        <title>Draft genome sequence of Streptomyces globisporus C-1027, which produces an antitumor antibiotic consisting of a nine-membered enediyne with a chromoprotein.</title>
        <authorList>
            <person name="Wang L."/>
            <person name="Wang S."/>
            <person name="He Q."/>
            <person name="Yu T."/>
            <person name="Li Q."/>
            <person name="Hong B."/>
        </authorList>
    </citation>
    <scope>NUCLEOTIDE SEQUENCE [LARGE SCALE GENOMIC DNA]</scope>
    <source>
        <strain evidence="13 14">C-1027</strain>
    </source>
</reference>
<dbReference type="PANTHER" id="PTHR11098:SF1">
    <property type="entry name" value="NICOTINATE PHOSPHORIBOSYLTRANSFERASE"/>
    <property type="match status" value="1"/>
</dbReference>
<dbReference type="GO" id="GO:0034355">
    <property type="term" value="P:NAD+ biosynthetic process via the salvage pathway"/>
    <property type="evidence" value="ECO:0007669"/>
    <property type="project" value="TreeGrafter"/>
</dbReference>
<dbReference type="InterPro" id="IPR036068">
    <property type="entry name" value="Nicotinate_pribotase-like_C"/>
</dbReference>
<dbReference type="SUPFAM" id="SSF51690">
    <property type="entry name" value="Nicotinate/Quinolinate PRTase C-terminal domain-like"/>
    <property type="match status" value="1"/>
</dbReference>
<dbReference type="GO" id="GO:0004516">
    <property type="term" value="F:nicotinate phosphoribosyltransferase activity"/>
    <property type="evidence" value="ECO:0007669"/>
    <property type="project" value="UniProtKB-UniRule"/>
</dbReference>
<keyword evidence="4" id="KW-0597">Phosphoprotein</keyword>
<dbReference type="STRING" id="1172567.WQO_03530"/>
<accession>A0A0U3LS95</accession>
<dbReference type="GO" id="GO:0005829">
    <property type="term" value="C:cytosol"/>
    <property type="evidence" value="ECO:0007669"/>
    <property type="project" value="TreeGrafter"/>
</dbReference>
<keyword evidence="7 9" id="KW-0808">Transferase</keyword>
<dbReference type="PANTHER" id="PTHR11098">
    <property type="entry name" value="NICOTINATE PHOSPHORIBOSYLTRANSFERASE"/>
    <property type="match status" value="1"/>
</dbReference>
<dbReference type="InterPro" id="IPR013785">
    <property type="entry name" value="Aldolase_TIM"/>
</dbReference>
<gene>
    <name evidence="13" type="ORF">WQO_03530</name>
</gene>
<comment type="function">
    <text evidence="9">Catalyzes the first step in the biosynthesis of NAD from nicotinic acid, the ATP-dependent synthesis of beta-nicotinate D-ribonucleotide from nicotinate and 5-phospho-D-ribose 1-phosphate.</text>
</comment>
<evidence type="ECO:0000256" key="4">
    <source>
        <dbReference type="ARBA" id="ARBA00022553"/>
    </source>
</evidence>
<dbReference type="EC" id="6.3.4.21" evidence="3 9"/>
<evidence type="ECO:0000256" key="9">
    <source>
        <dbReference type="RuleBase" id="RU365100"/>
    </source>
</evidence>
<evidence type="ECO:0000256" key="5">
    <source>
        <dbReference type="ARBA" id="ARBA00022598"/>
    </source>
</evidence>
<evidence type="ECO:0000256" key="6">
    <source>
        <dbReference type="ARBA" id="ARBA00022642"/>
    </source>
</evidence>
<dbReference type="Gene3D" id="3.20.20.70">
    <property type="entry name" value="Aldolase class I"/>
    <property type="match status" value="1"/>
</dbReference>
<evidence type="ECO:0000256" key="2">
    <source>
        <dbReference type="ARBA" id="ARBA00010897"/>
    </source>
</evidence>
<keyword evidence="13" id="KW-0328">Glycosyltransferase</keyword>
<sequence>MSQVTTTDLYEVTMALSYVHEGMQAPATFSLFARNLPPGRGFLVAAGLEPALDYLSGFRVEASDANEFASVLHLPPEDLAPLRGLAFGGQVRAVPEGRLVFAGEPLLEVTAPLPQAQLVETYLLSLVCHETAVAAKAGRCVLAAAGRPLVDFSLRRCHGPEAGSQAARLCAMVGFAGTSNVAAAARYGIDASGTMAHSYIECFRSEEEAFRAFARTHRGPLTFLVDTYDTDRGVETAARVLSDLARGPGCGIRLDSGDLGLLARRARETLDAAGLRDVRIIASGGLDEYGVDALVRGGAPIDVFALGTRVGVAADAPYLDAAYKLVEYDGTPVMKLSSAKVTAPAPKQVFRGPGLQDVIGLETEEPPADTEPLLRTVMRDGVRSGPPDDLGAARARFEADLAELPPDARRVEEPVPPVPRSSARLEEVTAQVRERLASRRHHGRPEERTGPTGSADPASGRL</sequence>
<dbReference type="AlphaFoldDB" id="A0A0U3LS95"/>